<sequence length="205" mass="24093">MDFNDIQNAWNNEKTDNVVLPDNLEKIKSAKTPLGKIRRNLRNDLIGQTICVVLLAAIPYMYEFPEKWIAPFYLLFSIFLAVCIYYLAKLYFFYKRLNNITLKTRDSLYETYFDIRLNMELYKTFGFALTPFLVLFLLGFVYEKLSMKPGGFQIENLSNGQLISVFFIVAFCILFMGLSVDWTVKCFYGKYAKEIKKVIDELKEE</sequence>
<keyword evidence="1" id="KW-1133">Transmembrane helix</keyword>
<gene>
    <name evidence="2" type="ORF">KHA90_16065</name>
</gene>
<accession>A0ABS5PE10</accession>
<keyword evidence="1" id="KW-0812">Transmembrane</keyword>
<proteinExistence type="predicted"/>
<feature type="transmembrane region" description="Helical" evidence="1">
    <location>
        <begin position="45"/>
        <end position="62"/>
    </location>
</feature>
<reference evidence="2 3" key="1">
    <citation type="journal article" date="2018" name="Int. J. Syst. Evol. Microbiol.">
        <title>Flavobacterium chryseum sp. nov. and Flavobacterium psychroterrae sp. nov., novel environmental bacteria isolated from Antarctica.</title>
        <authorList>
            <person name="Kralova S."/>
            <person name="Svec P."/>
            <person name="Busse H.J."/>
            <person name="Stankova E."/>
            <person name="Vaczi P."/>
            <person name="Sedlacek I."/>
        </authorList>
    </citation>
    <scope>NUCLEOTIDE SEQUENCE [LARGE SCALE GENOMIC DNA]</scope>
    <source>
        <strain evidence="2 3">CCM 8827</strain>
    </source>
</reference>
<organism evidence="2 3">
    <name type="scientific">Flavobacterium psychroterrae</name>
    <dbReference type="NCBI Taxonomy" id="2133767"/>
    <lineage>
        <taxon>Bacteria</taxon>
        <taxon>Pseudomonadati</taxon>
        <taxon>Bacteroidota</taxon>
        <taxon>Flavobacteriia</taxon>
        <taxon>Flavobacteriales</taxon>
        <taxon>Flavobacteriaceae</taxon>
        <taxon>Flavobacterium</taxon>
    </lineage>
</organism>
<dbReference type="Proteomes" id="UP000722625">
    <property type="component" value="Unassembled WGS sequence"/>
</dbReference>
<evidence type="ECO:0000256" key="1">
    <source>
        <dbReference type="SAM" id="Phobius"/>
    </source>
</evidence>
<feature type="transmembrane region" description="Helical" evidence="1">
    <location>
        <begin position="121"/>
        <end position="142"/>
    </location>
</feature>
<protein>
    <recommendedName>
        <fullName evidence="4">DUF3278 domain-containing protein</fullName>
    </recommendedName>
</protein>
<keyword evidence="3" id="KW-1185">Reference proteome</keyword>
<comment type="caution">
    <text evidence="2">The sequence shown here is derived from an EMBL/GenBank/DDBJ whole genome shotgun (WGS) entry which is preliminary data.</text>
</comment>
<feature type="transmembrane region" description="Helical" evidence="1">
    <location>
        <begin position="68"/>
        <end position="88"/>
    </location>
</feature>
<dbReference type="RefSeq" id="WP_213302720.1">
    <property type="nucleotide sequence ID" value="NZ_JAGYVZ010000015.1"/>
</dbReference>
<keyword evidence="1" id="KW-0472">Membrane</keyword>
<name>A0ABS5PE10_9FLAO</name>
<dbReference type="EMBL" id="JAGYVZ010000015">
    <property type="protein sequence ID" value="MBS7232534.1"/>
    <property type="molecule type" value="Genomic_DNA"/>
</dbReference>
<feature type="transmembrane region" description="Helical" evidence="1">
    <location>
        <begin position="162"/>
        <end position="184"/>
    </location>
</feature>
<evidence type="ECO:0000313" key="2">
    <source>
        <dbReference type="EMBL" id="MBS7232534.1"/>
    </source>
</evidence>
<evidence type="ECO:0008006" key="4">
    <source>
        <dbReference type="Google" id="ProtNLM"/>
    </source>
</evidence>
<evidence type="ECO:0000313" key="3">
    <source>
        <dbReference type="Proteomes" id="UP000722625"/>
    </source>
</evidence>